<keyword evidence="2" id="KW-1133">Transmembrane helix</keyword>
<keyword evidence="2" id="KW-0472">Membrane</keyword>
<dbReference type="AlphaFoldDB" id="A0A382SRV7"/>
<feature type="compositionally biased region" description="Basic and acidic residues" evidence="1">
    <location>
        <begin position="67"/>
        <end position="85"/>
    </location>
</feature>
<keyword evidence="2" id="KW-0812">Transmembrane</keyword>
<feature type="transmembrane region" description="Helical" evidence="2">
    <location>
        <begin position="12"/>
        <end position="30"/>
    </location>
</feature>
<dbReference type="EMBL" id="UINC01130917">
    <property type="protein sequence ID" value="SVD12292.1"/>
    <property type="molecule type" value="Genomic_DNA"/>
</dbReference>
<evidence type="ECO:0000256" key="1">
    <source>
        <dbReference type="SAM" id="MobiDB-lite"/>
    </source>
</evidence>
<feature type="non-terminal residue" evidence="3">
    <location>
        <position position="200"/>
    </location>
</feature>
<name>A0A382SRV7_9ZZZZ</name>
<accession>A0A382SRV7</accession>
<evidence type="ECO:0000256" key="2">
    <source>
        <dbReference type="SAM" id="Phobius"/>
    </source>
</evidence>
<organism evidence="3">
    <name type="scientific">marine metagenome</name>
    <dbReference type="NCBI Taxonomy" id="408172"/>
    <lineage>
        <taxon>unclassified sequences</taxon>
        <taxon>metagenomes</taxon>
        <taxon>ecological metagenomes</taxon>
    </lineage>
</organism>
<protein>
    <submittedName>
        <fullName evidence="3">Uncharacterized protein</fullName>
    </submittedName>
</protein>
<reference evidence="3" key="1">
    <citation type="submission" date="2018-05" db="EMBL/GenBank/DDBJ databases">
        <authorList>
            <person name="Lanie J.A."/>
            <person name="Ng W.-L."/>
            <person name="Kazmierczak K.M."/>
            <person name="Andrzejewski T.M."/>
            <person name="Davidsen T.M."/>
            <person name="Wayne K.J."/>
            <person name="Tettelin H."/>
            <person name="Glass J.I."/>
            <person name="Rusch D."/>
            <person name="Podicherti R."/>
            <person name="Tsui H.-C.T."/>
            <person name="Winkler M.E."/>
        </authorList>
    </citation>
    <scope>NUCLEOTIDE SEQUENCE</scope>
</reference>
<feature type="region of interest" description="Disordered" evidence="1">
    <location>
        <begin position="55"/>
        <end position="85"/>
    </location>
</feature>
<proteinExistence type="predicted"/>
<dbReference type="PROSITE" id="PS51257">
    <property type="entry name" value="PROKAR_LIPOPROTEIN"/>
    <property type="match status" value="1"/>
</dbReference>
<gene>
    <name evidence="3" type="ORF">METZ01_LOCUS365146</name>
</gene>
<sequence length="200" mass="22805">MKKILSSRMGQVLISSVVVIACLAGLTHWAKNKILNDPSIKEYIKAKKAQIDIENNGTDNDLQSVDDLARASETPRKKKYEENKSKQNETIISAFAVLNGNTAPGDLKFTNPKLPVLMSELNNKWSYINRREAELNELEAHLAEQLQSMHWHTNQITRNRNQLNKHFTGRINLIRKEEEARLQEMAKIYESLLAPSQPEG</sequence>
<evidence type="ECO:0000313" key="3">
    <source>
        <dbReference type="EMBL" id="SVD12292.1"/>
    </source>
</evidence>